<evidence type="ECO:0000256" key="1">
    <source>
        <dbReference type="SAM" id="MobiDB-lite"/>
    </source>
</evidence>
<dbReference type="EMBL" id="BAAAUD010000020">
    <property type="protein sequence ID" value="GAA2935005.1"/>
    <property type="molecule type" value="Genomic_DNA"/>
</dbReference>
<evidence type="ECO:0008006" key="4">
    <source>
        <dbReference type="Google" id="ProtNLM"/>
    </source>
</evidence>
<feature type="compositionally biased region" description="Basic and acidic residues" evidence="1">
    <location>
        <begin position="1"/>
        <end position="11"/>
    </location>
</feature>
<comment type="caution">
    <text evidence="2">The sequence shown here is derived from an EMBL/GenBank/DDBJ whole genome shotgun (WGS) entry which is preliminary data.</text>
</comment>
<evidence type="ECO:0000313" key="3">
    <source>
        <dbReference type="Proteomes" id="UP001500403"/>
    </source>
</evidence>
<reference evidence="2 3" key="1">
    <citation type="journal article" date="2019" name="Int. J. Syst. Evol. Microbiol.">
        <title>The Global Catalogue of Microorganisms (GCM) 10K type strain sequencing project: providing services to taxonomists for standard genome sequencing and annotation.</title>
        <authorList>
            <consortium name="The Broad Institute Genomics Platform"/>
            <consortium name="The Broad Institute Genome Sequencing Center for Infectious Disease"/>
            <person name="Wu L."/>
            <person name="Ma J."/>
        </authorList>
    </citation>
    <scope>NUCLEOTIDE SEQUENCE [LARGE SCALE GENOMIC DNA]</scope>
    <source>
        <strain evidence="2 3">JCM 9088</strain>
    </source>
</reference>
<keyword evidence="3" id="KW-1185">Reference proteome</keyword>
<accession>A0ABN3X1W6</accession>
<gene>
    <name evidence="2" type="ORF">GCM10010446_19920</name>
</gene>
<proteinExistence type="predicted"/>
<feature type="region of interest" description="Disordered" evidence="1">
    <location>
        <begin position="1"/>
        <end position="24"/>
    </location>
</feature>
<dbReference type="Proteomes" id="UP001500403">
    <property type="component" value="Unassembled WGS sequence"/>
</dbReference>
<name>A0ABN3X1W6_9ACTN</name>
<sequence length="72" mass="7903">MALRPAADRRQAQGRSLTVAQEPEGVTVPADGAYINTGLVVPHRKRPGRALLPGEEEGDAEHRRVRARLKRP</sequence>
<protein>
    <recommendedName>
        <fullName evidence="4">Transposase</fullName>
    </recommendedName>
</protein>
<evidence type="ECO:0000313" key="2">
    <source>
        <dbReference type="EMBL" id="GAA2935005.1"/>
    </source>
</evidence>
<feature type="region of interest" description="Disordered" evidence="1">
    <location>
        <begin position="45"/>
        <end position="72"/>
    </location>
</feature>
<feature type="compositionally biased region" description="Basic residues" evidence="1">
    <location>
        <begin position="63"/>
        <end position="72"/>
    </location>
</feature>
<organism evidence="2 3">
    <name type="scientific">Streptomyces enissocaesilis</name>
    <dbReference type="NCBI Taxonomy" id="332589"/>
    <lineage>
        <taxon>Bacteria</taxon>
        <taxon>Bacillati</taxon>
        <taxon>Actinomycetota</taxon>
        <taxon>Actinomycetes</taxon>
        <taxon>Kitasatosporales</taxon>
        <taxon>Streptomycetaceae</taxon>
        <taxon>Streptomyces</taxon>
        <taxon>Streptomyces rochei group</taxon>
    </lineage>
</organism>